<dbReference type="InterPro" id="IPR029017">
    <property type="entry name" value="Enolase-like_N"/>
</dbReference>
<dbReference type="Pfam" id="PF13378">
    <property type="entry name" value="MR_MLE_C"/>
    <property type="match status" value="1"/>
</dbReference>
<evidence type="ECO:0000313" key="5">
    <source>
        <dbReference type="EMBL" id="GAA2134637.1"/>
    </source>
</evidence>
<comment type="pathway">
    <text evidence="2">Carbohydrate acid metabolism; D-glucarate degradation; 2,5-dioxopentanoate from D-glucarate: step 1/2.</text>
</comment>
<proteinExistence type="predicted"/>
<dbReference type="RefSeq" id="WP_344305760.1">
    <property type="nucleotide sequence ID" value="NZ_BAAAQQ010000014.1"/>
</dbReference>
<evidence type="ECO:0000313" key="6">
    <source>
        <dbReference type="Proteomes" id="UP001500575"/>
    </source>
</evidence>
<dbReference type="SMART" id="SM00922">
    <property type="entry name" value="MR_MLE"/>
    <property type="match status" value="1"/>
</dbReference>
<dbReference type="Gene3D" id="3.20.20.120">
    <property type="entry name" value="Enolase-like C-terminal domain"/>
    <property type="match status" value="1"/>
</dbReference>
<dbReference type="InterPro" id="IPR036849">
    <property type="entry name" value="Enolase-like_C_sf"/>
</dbReference>
<dbReference type="Pfam" id="PF02746">
    <property type="entry name" value="MR_MLE_N"/>
    <property type="match status" value="1"/>
</dbReference>
<reference evidence="5 6" key="1">
    <citation type="journal article" date="2019" name="Int. J. Syst. Evol. Microbiol.">
        <title>The Global Catalogue of Microorganisms (GCM) 10K type strain sequencing project: providing services to taxonomists for standard genome sequencing and annotation.</title>
        <authorList>
            <consortium name="The Broad Institute Genomics Platform"/>
            <consortium name="The Broad Institute Genome Sequencing Center for Infectious Disease"/>
            <person name="Wu L."/>
            <person name="Ma J."/>
        </authorList>
    </citation>
    <scope>NUCLEOTIDE SEQUENCE [LARGE SCALE GENOMIC DNA]</scope>
    <source>
        <strain evidence="5 6">JCM 16021</strain>
    </source>
</reference>
<evidence type="ECO:0000256" key="2">
    <source>
        <dbReference type="ARBA" id="ARBA00005183"/>
    </source>
</evidence>
<dbReference type="InterPro" id="IPR034593">
    <property type="entry name" value="DgoD-like"/>
</dbReference>
<evidence type="ECO:0000259" key="4">
    <source>
        <dbReference type="SMART" id="SM00922"/>
    </source>
</evidence>
<dbReference type="EC" id="4.2.1.40" evidence="3"/>
<dbReference type="Gene3D" id="3.30.390.10">
    <property type="entry name" value="Enolase-like, N-terminal domain"/>
    <property type="match status" value="1"/>
</dbReference>
<dbReference type="SUPFAM" id="SSF51604">
    <property type="entry name" value="Enolase C-terminal domain-like"/>
    <property type="match status" value="1"/>
</dbReference>
<dbReference type="InterPro" id="IPR029065">
    <property type="entry name" value="Enolase_C-like"/>
</dbReference>
<dbReference type="Proteomes" id="UP001500575">
    <property type="component" value="Unassembled WGS sequence"/>
</dbReference>
<accession>A0ABN2YZX3</accession>
<organism evidence="5 6">
    <name type="scientific">Nocardioides bigeumensis</name>
    <dbReference type="NCBI Taxonomy" id="433657"/>
    <lineage>
        <taxon>Bacteria</taxon>
        <taxon>Bacillati</taxon>
        <taxon>Actinomycetota</taxon>
        <taxon>Actinomycetes</taxon>
        <taxon>Propionibacteriales</taxon>
        <taxon>Nocardioidaceae</taxon>
        <taxon>Nocardioides</taxon>
    </lineage>
</organism>
<dbReference type="SUPFAM" id="SSF54826">
    <property type="entry name" value="Enolase N-terminal domain-like"/>
    <property type="match status" value="1"/>
</dbReference>
<dbReference type="PANTHER" id="PTHR48080:SF4">
    <property type="entry name" value="GLUCARATE DEHYDRATASE"/>
    <property type="match status" value="1"/>
</dbReference>
<protein>
    <recommendedName>
        <fullName evidence="3">glucarate dehydratase</fullName>
        <ecNumber evidence="3">4.2.1.40</ecNumber>
    </recommendedName>
</protein>
<dbReference type="InterPro" id="IPR013342">
    <property type="entry name" value="Mandelate_racemase_C"/>
</dbReference>
<dbReference type="EMBL" id="BAAAQQ010000014">
    <property type="protein sequence ID" value="GAA2134637.1"/>
    <property type="molecule type" value="Genomic_DNA"/>
</dbReference>
<sequence>MAPLITGVEVIAAGPPMPEVQFTEALPEVFTTVTYAVVTDDTGRAGIGAVESDSFGAFDLGPLEALRTMAPAVLGEDPLQPGAIAALARSRKPSASRAVPVAALEVACWDLVGRHAGVPLHQLVGGARDEVPAYASLPFERDPATLDDLMRRVCSDGYRAVKLHVSGDPEADVASVAEVRRSHPDVEVIVDAESVYDLAGALRVGRALDDLGCLWFEAPLPDRDVAGYTELARTLATPMVPAGGLVDDPAELALILPARPWAALRTQTMEGGVDHVREFAALGAAYGLDLQLCSYGTTVTQVTDLQLILGLGLGGYYEQPFPVEPWAFGATTALEVVDGKVRAPDGPGLGLELDRDVIDRATIGRFETAI</sequence>
<dbReference type="InterPro" id="IPR013341">
    <property type="entry name" value="Mandelate_racemase_N_dom"/>
</dbReference>
<keyword evidence="6" id="KW-1185">Reference proteome</keyword>
<feature type="domain" description="Mandelate racemase/muconate lactonizing enzyme C-terminal" evidence="4">
    <location>
        <begin position="143"/>
        <end position="238"/>
    </location>
</feature>
<comment type="catalytic activity">
    <reaction evidence="1">
        <text>D-glucarate = 5-dehydro-4-deoxy-D-glucarate + H2O</text>
        <dbReference type="Rhea" id="RHEA:14573"/>
        <dbReference type="ChEBI" id="CHEBI:15377"/>
        <dbReference type="ChEBI" id="CHEBI:30612"/>
        <dbReference type="ChEBI" id="CHEBI:42819"/>
        <dbReference type="EC" id="4.2.1.40"/>
    </reaction>
</comment>
<evidence type="ECO:0000256" key="1">
    <source>
        <dbReference type="ARBA" id="ARBA00001426"/>
    </source>
</evidence>
<comment type="caution">
    <text evidence="5">The sequence shown here is derived from an EMBL/GenBank/DDBJ whole genome shotgun (WGS) entry which is preliminary data.</text>
</comment>
<dbReference type="PANTHER" id="PTHR48080">
    <property type="entry name" value="D-GALACTONATE DEHYDRATASE-RELATED"/>
    <property type="match status" value="1"/>
</dbReference>
<evidence type="ECO:0000256" key="3">
    <source>
        <dbReference type="ARBA" id="ARBA00011973"/>
    </source>
</evidence>
<name>A0ABN2YZX3_9ACTN</name>
<gene>
    <name evidence="5" type="ORF">GCM10009843_41320</name>
</gene>